<dbReference type="PANTHER" id="PTHR12631">
    <property type="entry name" value="ALPHA-L-IDURONIDASE"/>
    <property type="match status" value="1"/>
</dbReference>
<dbReference type="AlphaFoldDB" id="A0A5C4W4A5"/>
<protein>
    <recommendedName>
        <fullName evidence="4">Asl1-like glycosyl hydrolase catalytic domain-containing protein</fullName>
    </recommendedName>
</protein>
<feature type="region of interest" description="Disordered" evidence="1">
    <location>
        <begin position="416"/>
        <end position="439"/>
    </location>
</feature>
<evidence type="ECO:0000256" key="1">
    <source>
        <dbReference type="SAM" id="MobiDB-lite"/>
    </source>
</evidence>
<dbReference type="InterPro" id="IPR051923">
    <property type="entry name" value="Glycosyl_Hydrolase_39"/>
</dbReference>
<evidence type="ECO:0000313" key="3">
    <source>
        <dbReference type="Proteomes" id="UP000312512"/>
    </source>
</evidence>
<dbReference type="EMBL" id="VDLX02000012">
    <property type="protein sequence ID" value="KAB8191557.1"/>
    <property type="molecule type" value="Genomic_DNA"/>
</dbReference>
<dbReference type="GO" id="GO:0004553">
    <property type="term" value="F:hydrolase activity, hydrolyzing O-glycosyl compounds"/>
    <property type="evidence" value="ECO:0007669"/>
    <property type="project" value="TreeGrafter"/>
</dbReference>
<evidence type="ECO:0000313" key="2">
    <source>
        <dbReference type="EMBL" id="KAB8191557.1"/>
    </source>
</evidence>
<reference evidence="2 3" key="1">
    <citation type="submission" date="2019-10" db="EMBL/GenBank/DDBJ databases">
        <title>Nonomuraea sp. nov., isolated from Phyllanthus amarus.</title>
        <authorList>
            <person name="Klykleung N."/>
            <person name="Tanasupawat S."/>
        </authorList>
    </citation>
    <scope>NUCLEOTIDE SEQUENCE [LARGE SCALE GENOMIC DNA]</scope>
    <source>
        <strain evidence="2 3">PA1-10</strain>
    </source>
</reference>
<feature type="compositionally biased region" description="Basic and acidic residues" evidence="1">
    <location>
        <begin position="416"/>
        <end position="426"/>
    </location>
</feature>
<feature type="compositionally biased region" description="Gly residues" evidence="1">
    <location>
        <begin position="427"/>
        <end position="439"/>
    </location>
</feature>
<dbReference type="PANTHER" id="PTHR12631:SF10">
    <property type="entry name" value="BETA-XYLOSIDASE-LIKE PROTEIN-RELATED"/>
    <property type="match status" value="1"/>
</dbReference>
<proteinExistence type="predicted"/>
<comment type="caution">
    <text evidence="2">The sequence shown here is derived from an EMBL/GenBank/DDBJ whole genome shotgun (WGS) entry which is preliminary data.</text>
</comment>
<dbReference type="SUPFAM" id="SSF51445">
    <property type="entry name" value="(Trans)glycosidases"/>
    <property type="match status" value="1"/>
</dbReference>
<dbReference type="InterPro" id="IPR017853">
    <property type="entry name" value="GH"/>
</dbReference>
<evidence type="ECO:0008006" key="4">
    <source>
        <dbReference type="Google" id="ProtNLM"/>
    </source>
</evidence>
<accession>A0A5C4W4A5</accession>
<gene>
    <name evidence="2" type="ORF">FH608_030370</name>
</gene>
<organism evidence="2 3">
    <name type="scientific">Nonomuraea phyllanthi</name>
    <dbReference type="NCBI Taxonomy" id="2219224"/>
    <lineage>
        <taxon>Bacteria</taxon>
        <taxon>Bacillati</taxon>
        <taxon>Actinomycetota</taxon>
        <taxon>Actinomycetes</taxon>
        <taxon>Streptosporangiales</taxon>
        <taxon>Streptosporangiaceae</taxon>
        <taxon>Nonomuraea</taxon>
    </lineage>
</organism>
<dbReference type="Gene3D" id="3.20.20.80">
    <property type="entry name" value="Glycosidases"/>
    <property type="match status" value="1"/>
</dbReference>
<name>A0A5C4W4A5_9ACTN</name>
<dbReference type="Proteomes" id="UP000312512">
    <property type="component" value="Unassembled WGS sequence"/>
</dbReference>
<dbReference type="RefSeq" id="WP_139634058.1">
    <property type="nucleotide sequence ID" value="NZ_VDLX02000012.1"/>
</dbReference>
<keyword evidence="3" id="KW-1185">Reference proteome</keyword>
<dbReference type="OrthoDB" id="9802522at2"/>
<sequence>MTSQLDDLRTGLNRGFTYGLFGDPDPFMTHARDLGGRFVRLNLFWSQLEPAPGDFDWKAADAFFDQLQEGDEAWVTVCSSSTWATRRPTRFLPSSPAADPGRYRAFVGALVRRAAGRVRFWQCEVEPCVPMLWAGSAGDYVSHLRAFHDAVKQADPDALVGLGAAVPGAMIADGRQGDGPWADYVDRILRDGRDHFDVFDIHPYGDPYRIPELIEACRRQMARHGYGRPIVASEYNGPMPTAFPANFAALRDVLAGHRRQFLGEVPVPEGGPGAAPDDPAVVALYERAAELPETLRMFLTECPPELVARRQRLAGRDIVARTLLLLSAGVRRTACFQIAPEGPHANPRTVRGLMFDTFALMDGDFRRHPTADVFALMSRHLATATEVRRVATPPGRYVFDVRRERGAPILVAWQDGDDHDRDHERGTGTGTGSCATGGGAESFVRPWPAGLSAEAVDAFGAAVPFELADGVLRLPLSSDPVFVTPKEFS</sequence>